<evidence type="ECO:0000256" key="1">
    <source>
        <dbReference type="SAM" id="MobiDB-lite"/>
    </source>
</evidence>
<gene>
    <name evidence="2" type="ORF">NDU88_004020</name>
</gene>
<feature type="compositionally biased region" description="Polar residues" evidence="1">
    <location>
        <begin position="40"/>
        <end position="60"/>
    </location>
</feature>
<feature type="region of interest" description="Disordered" evidence="1">
    <location>
        <begin position="38"/>
        <end position="113"/>
    </location>
</feature>
<comment type="caution">
    <text evidence="2">The sequence shown here is derived from an EMBL/GenBank/DDBJ whole genome shotgun (WGS) entry which is preliminary data.</text>
</comment>
<evidence type="ECO:0000313" key="3">
    <source>
        <dbReference type="Proteomes" id="UP001066276"/>
    </source>
</evidence>
<organism evidence="2 3">
    <name type="scientific">Pleurodeles waltl</name>
    <name type="common">Iberian ribbed newt</name>
    <dbReference type="NCBI Taxonomy" id="8319"/>
    <lineage>
        <taxon>Eukaryota</taxon>
        <taxon>Metazoa</taxon>
        <taxon>Chordata</taxon>
        <taxon>Craniata</taxon>
        <taxon>Vertebrata</taxon>
        <taxon>Euteleostomi</taxon>
        <taxon>Amphibia</taxon>
        <taxon>Batrachia</taxon>
        <taxon>Caudata</taxon>
        <taxon>Salamandroidea</taxon>
        <taxon>Salamandridae</taxon>
        <taxon>Pleurodelinae</taxon>
        <taxon>Pleurodeles</taxon>
    </lineage>
</organism>
<proteinExistence type="predicted"/>
<dbReference type="AlphaFoldDB" id="A0AAV7TSS4"/>
<accession>A0AAV7TSS4</accession>
<name>A0AAV7TSS4_PLEWA</name>
<protein>
    <submittedName>
        <fullName evidence="2">Uncharacterized protein</fullName>
    </submittedName>
</protein>
<dbReference type="EMBL" id="JANPWB010000006">
    <property type="protein sequence ID" value="KAJ1178778.1"/>
    <property type="molecule type" value="Genomic_DNA"/>
</dbReference>
<reference evidence="2" key="1">
    <citation type="journal article" date="2022" name="bioRxiv">
        <title>Sequencing and chromosome-scale assembly of the giantPleurodeles waltlgenome.</title>
        <authorList>
            <person name="Brown T."/>
            <person name="Elewa A."/>
            <person name="Iarovenko S."/>
            <person name="Subramanian E."/>
            <person name="Araus A.J."/>
            <person name="Petzold A."/>
            <person name="Susuki M."/>
            <person name="Suzuki K.-i.T."/>
            <person name="Hayashi T."/>
            <person name="Toyoda A."/>
            <person name="Oliveira C."/>
            <person name="Osipova E."/>
            <person name="Leigh N.D."/>
            <person name="Simon A."/>
            <person name="Yun M.H."/>
        </authorList>
    </citation>
    <scope>NUCLEOTIDE SEQUENCE</scope>
    <source>
        <strain evidence="2">20211129_DDA</strain>
        <tissue evidence="2">Liver</tissue>
    </source>
</reference>
<keyword evidence="3" id="KW-1185">Reference proteome</keyword>
<dbReference type="Proteomes" id="UP001066276">
    <property type="component" value="Chromosome 3_2"/>
</dbReference>
<evidence type="ECO:0000313" key="2">
    <source>
        <dbReference type="EMBL" id="KAJ1178778.1"/>
    </source>
</evidence>
<sequence>MLNVALFIATHFPRGAPCVRSTGPSRKECPQRLSAAELRAQQQHLHGRNPSTRHGSTTLSFERGASPPLAQAQPSTTEEPRIRNQAPLSTPCTWNAREGSSEASSHPVRRSGV</sequence>